<dbReference type="EMBL" id="JAUSRL010000002">
    <property type="protein sequence ID" value="MDP9959163.1"/>
    <property type="molecule type" value="Genomic_DNA"/>
</dbReference>
<protein>
    <submittedName>
        <fullName evidence="1">Uncharacterized protein</fullName>
    </submittedName>
</protein>
<sequence>MALINNYRNSELTKKKEQAKLISDKAKEH</sequence>
<comment type="caution">
    <text evidence="1">The sequence shown here is derived from an EMBL/GenBank/DDBJ whole genome shotgun (WGS) entry which is preliminary data.</text>
</comment>
<gene>
    <name evidence="1" type="ORF">J2T04_001042</name>
</gene>
<reference evidence="1 2" key="1">
    <citation type="submission" date="2023-07" db="EMBL/GenBank/DDBJ databases">
        <title>Sorghum-associated microbial communities from plants grown in Nebraska, USA.</title>
        <authorList>
            <person name="Schachtman D."/>
        </authorList>
    </citation>
    <scope>NUCLEOTIDE SEQUENCE [LARGE SCALE GENOMIC DNA]</scope>
    <source>
        <strain evidence="1 2">CC351</strain>
    </source>
</reference>
<dbReference type="Proteomes" id="UP001235513">
    <property type="component" value="Unassembled WGS sequence"/>
</dbReference>
<accession>A0ABT9SI99</accession>
<keyword evidence="2" id="KW-1185">Reference proteome</keyword>
<evidence type="ECO:0000313" key="1">
    <source>
        <dbReference type="EMBL" id="MDP9959163.1"/>
    </source>
</evidence>
<proteinExistence type="predicted"/>
<evidence type="ECO:0000313" key="2">
    <source>
        <dbReference type="Proteomes" id="UP001235513"/>
    </source>
</evidence>
<organism evidence="1 2">
    <name type="scientific">Chryseobacterium lathyri</name>
    <dbReference type="NCBI Taxonomy" id="395933"/>
    <lineage>
        <taxon>Bacteria</taxon>
        <taxon>Pseudomonadati</taxon>
        <taxon>Bacteroidota</taxon>
        <taxon>Flavobacteriia</taxon>
        <taxon>Flavobacteriales</taxon>
        <taxon>Weeksellaceae</taxon>
        <taxon>Chryseobacterium group</taxon>
        <taxon>Chryseobacterium</taxon>
    </lineage>
</organism>
<name>A0ABT9SI99_9FLAO</name>